<dbReference type="Gene3D" id="3.40.50.300">
    <property type="entry name" value="P-loop containing nucleotide triphosphate hydrolases"/>
    <property type="match status" value="1"/>
</dbReference>
<reference evidence="2 3" key="2">
    <citation type="journal article" date="2012" name="J. Bacteriol.">
        <title>Complete genome sequences of Desulfosporosinus orientis DSM765T, Desulfosporosinus youngiae DSM17734T, Desulfosporosinus meridiei DSM13257T, and Desulfosporosinus acidiphilus DSM22704T.</title>
        <authorList>
            <person name="Pester M."/>
            <person name="Brambilla E."/>
            <person name="Alazard D."/>
            <person name="Rattei T."/>
            <person name="Weinmaier T."/>
            <person name="Han J."/>
            <person name="Lucas S."/>
            <person name="Lapidus A."/>
            <person name="Cheng J.F."/>
            <person name="Goodwin L."/>
            <person name="Pitluck S."/>
            <person name="Peters L."/>
            <person name="Ovchinnikova G."/>
            <person name="Teshima H."/>
            <person name="Detter J.C."/>
            <person name="Han C.S."/>
            <person name="Tapia R."/>
            <person name="Land M.L."/>
            <person name="Hauser L."/>
            <person name="Kyrpides N.C."/>
            <person name="Ivanova N.N."/>
            <person name="Pagani I."/>
            <person name="Huntmann M."/>
            <person name="Wei C.L."/>
            <person name="Davenport K.W."/>
            <person name="Daligault H."/>
            <person name="Chain P.S."/>
            <person name="Chen A."/>
            <person name="Mavromatis K."/>
            <person name="Markowitz V."/>
            <person name="Szeto E."/>
            <person name="Mikhailova N."/>
            <person name="Pati A."/>
            <person name="Wagner M."/>
            <person name="Woyke T."/>
            <person name="Ollivier B."/>
            <person name="Klenk H.P."/>
            <person name="Spring S."/>
            <person name="Loy A."/>
        </authorList>
    </citation>
    <scope>NUCLEOTIDE SEQUENCE [LARGE SCALE GENOMIC DNA]</scope>
    <source>
        <strain evidence="3">ATCC 19365 / DSM 765 / NCIMB 8382 / VKM B-1628</strain>
    </source>
</reference>
<dbReference type="GO" id="GO:0005737">
    <property type="term" value="C:cytoplasm"/>
    <property type="evidence" value="ECO:0007669"/>
    <property type="project" value="TreeGrafter"/>
</dbReference>
<dbReference type="HOGENOM" id="CLU_017452_5_1_9"/>
<protein>
    <submittedName>
        <fullName evidence="2">Putative GTPase, G3E family</fullName>
    </submittedName>
</protein>
<reference evidence="3" key="1">
    <citation type="submission" date="2011-11" db="EMBL/GenBank/DDBJ databases">
        <title>Complete sequence of Desulfosporosinus orientis DSM 765.</title>
        <authorList>
            <person name="Lucas S."/>
            <person name="Han J."/>
            <person name="Lapidus A."/>
            <person name="Cheng J.-F."/>
            <person name="Goodwin L."/>
            <person name="Pitluck S."/>
            <person name="Peters L."/>
            <person name="Ovchinnikova G."/>
            <person name="Teshima H."/>
            <person name="Detter J.C."/>
            <person name="Han C."/>
            <person name="Tapia R."/>
            <person name="Land M."/>
            <person name="Hauser L."/>
            <person name="Kyrpides N."/>
            <person name="Ivanova N."/>
            <person name="Pagani I."/>
            <person name="Pester M."/>
            <person name="Spring S."/>
            <person name="Ollivier B."/>
            <person name="Rattei T."/>
            <person name="Klenk H.-P."/>
            <person name="Wagner M."/>
            <person name="Loy A."/>
            <person name="Woyke T."/>
        </authorList>
    </citation>
    <scope>NUCLEOTIDE SEQUENCE [LARGE SCALE GENOMIC DNA]</scope>
    <source>
        <strain evidence="3">ATCC 19365 / DSM 765 / NCIMB 8382 / VKM B-1628</strain>
    </source>
</reference>
<gene>
    <name evidence="2" type="ordered locus">Desor_2951</name>
</gene>
<evidence type="ECO:0000313" key="3">
    <source>
        <dbReference type="Proteomes" id="UP000006346"/>
    </source>
</evidence>
<dbReference type="InterPro" id="IPR027417">
    <property type="entry name" value="P-loop_NTPase"/>
</dbReference>
<dbReference type="KEGG" id="dor:Desor_2951"/>
<dbReference type="PATRIC" id="fig|768706.3.peg.2963"/>
<feature type="domain" description="CobW/HypB/UreG nucleotide-binding" evidence="1">
    <location>
        <begin position="4"/>
        <end position="189"/>
    </location>
</feature>
<dbReference type="PANTHER" id="PTHR13748:SF62">
    <property type="entry name" value="COBW DOMAIN-CONTAINING PROTEIN"/>
    <property type="match status" value="1"/>
</dbReference>
<dbReference type="OrthoDB" id="9808822at2"/>
<organism evidence="2 3">
    <name type="scientific">Desulfosporosinus orientis (strain ATCC 19365 / DSM 765 / NCIMB 8382 / VKM B-1628 / Singapore I)</name>
    <name type="common">Desulfotomaculum orientis</name>
    <dbReference type="NCBI Taxonomy" id="768706"/>
    <lineage>
        <taxon>Bacteria</taxon>
        <taxon>Bacillati</taxon>
        <taxon>Bacillota</taxon>
        <taxon>Clostridia</taxon>
        <taxon>Eubacteriales</taxon>
        <taxon>Desulfitobacteriaceae</taxon>
        <taxon>Desulfosporosinus</taxon>
    </lineage>
</organism>
<dbReference type="RefSeq" id="WP_014185287.1">
    <property type="nucleotide sequence ID" value="NC_016584.1"/>
</dbReference>
<proteinExistence type="predicted"/>
<evidence type="ECO:0000259" key="1">
    <source>
        <dbReference type="Pfam" id="PF02492"/>
    </source>
</evidence>
<dbReference type="STRING" id="768706.Desor_2951"/>
<dbReference type="InterPro" id="IPR051316">
    <property type="entry name" value="Zinc-reg_GTPase_activator"/>
</dbReference>
<dbReference type="Pfam" id="PF02492">
    <property type="entry name" value="cobW"/>
    <property type="match status" value="1"/>
</dbReference>
<name>G7WGP3_DESOD</name>
<dbReference type="PANTHER" id="PTHR13748">
    <property type="entry name" value="COBW-RELATED"/>
    <property type="match status" value="1"/>
</dbReference>
<dbReference type="SUPFAM" id="SSF52540">
    <property type="entry name" value="P-loop containing nucleoside triphosphate hydrolases"/>
    <property type="match status" value="1"/>
</dbReference>
<dbReference type="AlphaFoldDB" id="G7WGP3"/>
<sequence>MNILLFGGFLGSGKTSIILQAAKHLVHTAEARSPAGQSENGKPSLVIIENEVGEMGIDDKILKAEGLSVRELFAGCICCTLNAELTKSLNEIREELSPQWVIIETTGMAFPDKIVKTLAKYGKGIDSLKTIVVADAERWDELSTIMPGLIEGQMVKADAILLNKIDCLEPEQVREVEESVRRINSSALFYAVSAHHGVDPQIWHEAVVEK</sequence>
<dbReference type="EMBL" id="CP003108">
    <property type="protein sequence ID" value="AET68479.1"/>
    <property type="molecule type" value="Genomic_DNA"/>
</dbReference>
<dbReference type="eggNOG" id="COG0523">
    <property type="taxonomic scope" value="Bacteria"/>
</dbReference>
<evidence type="ECO:0000313" key="2">
    <source>
        <dbReference type="EMBL" id="AET68479.1"/>
    </source>
</evidence>
<dbReference type="Proteomes" id="UP000006346">
    <property type="component" value="Chromosome"/>
</dbReference>
<keyword evidence="3" id="KW-1185">Reference proteome</keyword>
<accession>G7WGP3</accession>
<dbReference type="InterPro" id="IPR003495">
    <property type="entry name" value="CobW/HypB/UreG_nucleotide-bd"/>
</dbReference>